<comment type="catalytic activity">
    <reaction evidence="3">
        <text>a (3S)-3-hydroxyacyl-CoA = a (2E)-enoyl-CoA + H2O</text>
        <dbReference type="Rhea" id="RHEA:16105"/>
        <dbReference type="ChEBI" id="CHEBI:15377"/>
        <dbReference type="ChEBI" id="CHEBI:57318"/>
        <dbReference type="ChEBI" id="CHEBI:58856"/>
        <dbReference type="EC" id="4.2.1.17"/>
    </reaction>
</comment>
<dbReference type="GO" id="GO:0004300">
    <property type="term" value="F:enoyl-CoA hydratase activity"/>
    <property type="evidence" value="ECO:0007669"/>
    <property type="project" value="UniProtKB-EC"/>
</dbReference>
<evidence type="ECO:0000256" key="2">
    <source>
        <dbReference type="ARBA" id="ARBA00023239"/>
    </source>
</evidence>
<evidence type="ECO:0000256" key="1">
    <source>
        <dbReference type="ARBA" id="ARBA00005254"/>
    </source>
</evidence>
<accession>A0A543AVS6</accession>
<dbReference type="CDD" id="cd06558">
    <property type="entry name" value="crotonase-like"/>
    <property type="match status" value="1"/>
</dbReference>
<dbReference type="EMBL" id="VFOW01000001">
    <property type="protein sequence ID" value="TQL76664.1"/>
    <property type="molecule type" value="Genomic_DNA"/>
</dbReference>
<organism evidence="6 7">
    <name type="scientific">Stackebrandtia endophytica</name>
    <dbReference type="NCBI Taxonomy" id="1496996"/>
    <lineage>
        <taxon>Bacteria</taxon>
        <taxon>Bacillati</taxon>
        <taxon>Actinomycetota</taxon>
        <taxon>Actinomycetes</taxon>
        <taxon>Glycomycetales</taxon>
        <taxon>Glycomycetaceae</taxon>
        <taxon>Stackebrandtia</taxon>
    </lineage>
</organism>
<dbReference type="GO" id="GO:0006635">
    <property type="term" value="P:fatty acid beta-oxidation"/>
    <property type="evidence" value="ECO:0007669"/>
    <property type="project" value="TreeGrafter"/>
</dbReference>
<evidence type="ECO:0000256" key="3">
    <source>
        <dbReference type="ARBA" id="ARBA00023709"/>
    </source>
</evidence>
<comment type="caution">
    <text evidence="6">The sequence shown here is derived from an EMBL/GenBank/DDBJ whole genome shotgun (WGS) entry which is preliminary data.</text>
</comment>
<reference evidence="6 7" key="1">
    <citation type="submission" date="2019-06" db="EMBL/GenBank/DDBJ databases">
        <title>Sequencing the genomes of 1000 actinobacteria strains.</title>
        <authorList>
            <person name="Klenk H.-P."/>
        </authorList>
    </citation>
    <scope>NUCLEOTIDE SEQUENCE [LARGE SCALE GENOMIC DNA]</scope>
    <source>
        <strain evidence="6 7">DSM 45928</strain>
    </source>
</reference>
<dbReference type="Gene3D" id="3.90.226.10">
    <property type="entry name" value="2-enoyl-CoA Hydratase, Chain A, domain 1"/>
    <property type="match status" value="1"/>
</dbReference>
<dbReference type="InterPro" id="IPR018376">
    <property type="entry name" value="Enoyl-CoA_hyd/isom_CS"/>
</dbReference>
<evidence type="ECO:0000256" key="5">
    <source>
        <dbReference type="RuleBase" id="RU003707"/>
    </source>
</evidence>
<dbReference type="InterPro" id="IPR029045">
    <property type="entry name" value="ClpP/crotonase-like_dom_sf"/>
</dbReference>
<dbReference type="PANTHER" id="PTHR11941">
    <property type="entry name" value="ENOYL-COA HYDRATASE-RELATED"/>
    <property type="match status" value="1"/>
</dbReference>
<dbReference type="InterPro" id="IPR001753">
    <property type="entry name" value="Enoyl-CoA_hydra/iso"/>
</dbReference>
<protein>
    <submittedName>
        <fullName evidence="6">E-phenylitaconyl-CoA hydratase</fullName>
    </submittedName>
</protein>
<proteinExistence type="inferred from homology"/>
<dbReference type="RefSeq" id="WP_142038398.1">
    <property type="nucleotide sequence ID" value="NZ_JBHTGS010000001.1"/>
</dbReference>
<dbReference type="InParanoid" id="A0A543AVS6"/>
<dbReference type="PANTHER" id="PTHR11941:SF54">
    <property type="entry name" value="ENOYL-COA HYDRATASE, MITOCHONDRIAL"/>
    <property type="match status" value="1"/>
</dbReference>
<dbReference type="FunCoup" id="A0A543AVS6">
    <property type="interactions" value="37"/>
</dbReference>
<sequence length="273" mass="29258">MTGDDPTETETVDLGTDTVLMTVTGPVATITLNRPDRLNALTVELLTGLERAWRTADERRDVRAVVFTGAGRAFCAGADIDEYLSQPSSLERLLSPHADLRPDRGLELRKPVVAAVTGPCFGGGLTLLLATDIRFAGPDARFATPETGWGVLAGFGGTQRLMRQIPHAVAMAMLVGGEELTAADAHRWGLVSHVVVDGDSVLTAARNYAQAIAARAPLATQATKELALRAHDLPLADGIRLEDTMVRLLQDTEDAAEGIAAWREGRRPRYTGR</sequence>
<keyword evidence="7" id="KW-1185">Reference proteome</keyword>
<evidence type="ECO:0000256" key="4">
    <source>
        <dbReference type="ARBA" id="ARBA00023717"/>
    </source>
</evidence>
<dbReference type="SUPFAM" id="SSF52096">
    <property type="entry name" value="ClpP/crotonase"/>
    <property type="match status" value="1"/>
</dbReference>
<keyword evidence="2" id="KW-0456">Lyase</keyword>
<dbReference type="Proteomes" id="UP000317043">
    <property type="component" value="Unassembled WGS sequence"/>
</dbReference>
<dbReference type="Pfam" id="PF00378">
    <property type="entry name" value="ECH_1"/>
    <property type="match status" value="1"/>
</dbReference>
<name>A0A543AVS6_9ACTN</name>
<dbReference type="AlphaFoldDB" id="A0A543AVS6"/>
<comment type="similarity">
    <text evidence="1 5">Belongs to the enoyl-CoA hydratase/isomerase family.</text>
</comment>
<evidence type="ECO:0000313" key="6">
    <source>
        <dbReference type="EMBL" id="TQL76664.1"/>
    </source>
</evidence>
<evidence type="ECO:0000313" key="7">
    <source>
        <dbReference type="Proteomes" id="UP000317043"/>
    </source>
</evidence>
<comment type="catalytic activity">
    <reaction evidence="4">
        <text>a 4-saturated-(3S)-3-hydroxyacyl-CoA = a (3E)-enoyl-CoA + H2O</text>
        <dbReference type="Rhea" id="RHEA:20724"/>
        <dbReference type="ChEBI" id="CHEBI:15377"/>
        <dbReference type="ChEBI" id="CHEBI:58521"/>
        <dbReference type="ChEBI" id="CHEBI:137480"/>
        <dbReference type="EC" id="4.2.1.17"/>
    </reaction>
</comment>
<dbReference type="InterPro" id="IPR014748">
    <property type="entry name" value="Enoyl-CoA_hydra_C"/>
</dbReference>
<dbReference type="PROSITE" id="PS00166">
    <property type="entry name" value="ENOYL_COA_HYDRATASE"/>
    <property type="match status" value="1"/>
</dbReference>
<gene>
    <name evidence="6" type="ORF">FB566_2199</name>
</gene>
<dbReference type="Gene3D" id="1.10.12.10">
    <property type="entry name" value="Lyase 2-enoyl-coa Hydratase, Chain A, domain 2"/>
    <property type="match status" value="1"/>
</dbReference>
<dbReference type="OrthoDB" id="4284283at2"/>